<dbReference type="Proteomes" id="UP001595696">
    <property type="component" value="Unassembled WGS sequence"/>
</dbReference>
<sequence length="171" mass="18836">MTVVQSVLGRIPEPHRSTVIRHRELLKFAVVGAITWFIDTGVVYALKLTVLGEKPLTARLLGVLIATIASYILNREWSFRTRGGRQRHHEAALFFAVSALGIGVTMIPQAVSLYLLDLRVPFVGPVTQAVANFVSGQILGVLLAMAFRFWAFRRFVFPDDLNAPVPGGPGR</sequence>
<gene>
    <name evidence="8" type="ORF">ACFO0B_13620</name>
</gene>
<feature type="transmembrane region" description="Helical" evidence="6">
    <location>
        <begin position="128"/>
        <end position="151"/>
    </location>
</feature>
<reference evidence="9" key="1">
    <citation type="journal article" date="2019" name="Int. J. Syst. Evol. Microbiol.">
        <title>The Global Catalogue of Microorganisms (GCM) 10K type strain sequencing project: providing services to taxonomists for standard genome sequencing and annotation.</title>
        <authorList>
            <consortium name="The Broad Institute Genomics Platform"/>
            <consortium name="The Broad Institute Genome Sequencing Center for Infectious Disease"/>
            <person name="Wu L."/>
            <person name="Ma J."/>
        </authorList>
    </citation>
    <scope>NUCLEOTIDE SEQUENCE [LARGE SCALE GENOMIC DNA]</scope>
    <source>
        <strain evidence="9">CGMCC 4.7330</strain>
    </source>
</reference>
<dbReference type="InterPro" id="IPR007267">
    <property type="entry name" value="GtrA_DPMS_TM"/>
</dbReference>
<keyword evidence="4 6" id="KW-1133">Transmembrane helix</keyword>
<evidence type="ECO:0000313" key="8">
    <source>
        <dbReference type="EMBL" id="MFC3963028.1"/>
    </source>
</evidence>
<feature type="transmembrane region" description="Helical" evidence="6">
    <location>
        <begin position="93"/>
        <end position="116"/>
    </location>
</feature>
<comment type="subcellular location">
    <subcellularLocation>
        <location evidence="1">Membrane</location>
        <topology evidence="1">Multi-pass membrane protein</topology>
    </subcellularLocation>
</comment>
<dbReference type="EMBL" id="JBHSAX010000013">
    <property type="protein sequence ID" value="MFC3963028.1"/>
    <property type="molecule type" value="Genomic_DNA"/>
</dbReference>
<organism evidence="8 9">
    <name type="scientific">Nocardia jiangsuensis</name>
    <dbReference type="NCBI Taxonomy" id="1691563"/>
    <lineage>
        <taxon>Bacteria</taxon>
        <taxon>Bacillati</taxon>
        <taxon>Actinomycetota</taxon>
        <taxon>Actinomycetes</taxon>
        <taxon>Mycobacteriales</taxon>
        <taxon>Nocardiaceae</taxon>
        <taxon>Nocardia</taxon>
    </lineage>
</organism>
<dbReference type="Pfam" id="PF04138">
    <property type="entry name" value="GtrA_DPMS_TM"/>
    <property type="match status" value="1"/>
</dbReference>
<dbReference type="InterPro" id="IPR051401">
    <property type="entry name" value="GtrA_CellWall_Glycosyl"/>
</dbReference>
<feature type="domain" description="GtrA/DPMS transmembrane" evidence="7">
    <location>
        <begin position="27"/>
        <end position="157"/>
    </location>
</feature>
<evidence type="ECO:0000256" key="6">
    <source>
        <dbReference type="SAM" id="Phobius"/>
    </source>
</evidence>
<evidence type="ECO:0000256" key="2">
    <source>
        <dbReference type="ARBA" id="ARBA00009399"/>
    </source>
</evidence>
<feature type="transmembrane region" description="Helical" evidence="6">
    <location>
        <begin position="56"/>
        <end position="73"/>
    </location>
</feature>
<dbReference type="RefSeq" id="WP_378612766.1">
    <property type="nucleotide sequence ID" value="NZ_JBHSAX010000013.1"/>
</dbReference>
<evidence type="ECO:0000256" key="1">
    <source>
        <dbReference type="ARBA" id="ARBA00004141"/>
    </source>
</evidence>
<evidence type="ECO:0000256" key="3">
    <source>
        <dbReference type="ARBA" id="ARBA00022692"/>
    </source>
</evidence>
<comment type="similarity">
    <text evidence="2">Belongs to the GtrA family.</text>
</comment>
<keyword evidence="9" id="KW-1185">Reference proteome</keyword>
<evidence type="ECO:0000256" key="5">
    <source>
        <dbReference type="ARBA" id="ARBA00023136"/>
    </source>
</evidence>
<dbReference type="PANTHER" id="PTHR38459">
    <property type="entry name" value="PROPHAGE BACTOPRENOL-LINKED GLUCOSE TRANSLOCASE HOMOLOG"/>
    <property type="match status" value="1"/>
</dbReference>
<evidence type="ECO:0000256" key="4">
    <source>
        <dbReference type="ARBA" id="ARBA00022989"/>
    </source>
</evidence>
<evidence type="ECO:0000313" key="9">
    <source>
        <dbReference type="Proteomes" id="UP001595696"/>
    </source>
</evidence>
<proteinExistence type="inferred from homology"/>
<evidence type="ECO:0000259" key="7">
    <source>
        <dbReference type="Pfam" id="PF04138"/>
    </source>
</evidence>
<protein>
    <submittedName>
        <fullName evidence="8">GtrA family protein</fullName>
    </submittedName>
</protein>
<comment type="caution">
    <text evidence="8">The sequence shown here is derived from an EMBL/GenBank/DDBJ whole genome shotgun (WGS) entry which is preliminary data.</text>
</comment>
<keyword evidence="3 6" id="KW-0812">Transmembrane</keyword>
<feature type="transmembrane region" description="Helical" evidence="6">
    <location>
        <begin position="25"/>
        <end position="44"/>
    </location>
</feature>
<dbReference type="PANTHER" id="PTHR38459:SF1">
    <property type="entry name" value="PROPHAGE BACTOPRENOL-LINKED GLUCOSE TRANSLOCASE HOMOLOG"/>
    <property type="match status" value="1"/>
</dbReference>
<name>A0ABV8DSF2_9NOCA</name>
<accession>A0ABV8DSF2</accession>
<keyword evidence="5 6" id="KW-0472">Membrane</keyword>